<evidence type="ECO:0000259" key="1">
    <source>
        <dbReference type="Pfam" id="PF01909"/>
    </source>
</evidence>
<dbReference type="Pfam" id="PF01909">
    <property type="entry name" value="NTP_transf_2"/>
    <property type="match status" value="1"/>
</dbReference>
<dbReference type="Gene3D" id="3.30.460.10">
    <property type="entry name" value="Beta Polymerase, domain 2"/>
    <property type="match status" value="1"/>
</dbReference>
<dbReference type="InterPro" id="IPR002934">
    <property type="entry name" value="Polymerase_NTP_transf_dom"/>
</dbReference>
<gene>
    <name evidence="2" type="ORF">DDW13_07590</name>
</gene>
<dbReference type="PANTHER" id="PTHR43449:SF1">
    <property type="entry name" value="POLYMERASE BETA NUCLEOTIDYLTRANSFERASE DOMAIN-CONTAINING PROTEIN"/>
    <property type="match status" value="1"/>
</dbReference>
<name>A0A2T9X2X3_9CREN</name>
<feature type="domain" description="Polymerase nucleotidyl transferase" evidence="1">
    <location>
        <begin position="18"/>
        <end position="100"/>
    </location>
</feature>
<reference evidence="2 3" key="1">
    <citation type="journal article" date="2015" name="Appl. Environ. Microbiol.">
        <title>Nanoarchaeota, Their Sulfolobales Host, and Nanoarchaeota Virus Distribution across Yellowstone National Park Hot Springs.</title>
        <authorList>
            <person name="Munson-McGee J.H."/>
            <person name="Field E.K."/>
            <person name="Bateson M."/>
            <person name="Rooney C."/>
            <person name="Stepanauskas R."/>
            <person name="Young M.J."/>
        </authorList>
    </citation>
    <scope>NUCLEOTIDE SEQUENCE [LARGE SCALE GENOMIC DNA]</scope>
    <source>
        <strain evidence="2">SCGC AC-742_N10</strain>
    </source>
</reference>
<dbReference type="AlphaFoldDB" id="A0A2T9X2X3"/>
<dbReference type="CDD" id="cd05403">
    <property type="entry name" value="NT_KNTase_like"/>
    <property type="match status" value="1"/>
</dbReference>
<dbReference type="EMBL" id="QEFD01000218">
    <property type="protein sequence ID" value="PVU74395.1"/>
    <property type="molecule type" value="Genomic_DNA"/>
</dbReference>
<sequence>MEEDIIKRRIKERERVINEAKNFANSLKGSFSAFLIGSYARGDFNAWSDVDVLIIGNFMEENPIKRLEKIDFPLGFEVVPLTEEEFKKALEKNNPIIWDVKSVGLVLRDDLNLCSKYNLRCSEGKNNR</sequence>
<dbReference type="Proteomes" id="UP000245638">
    <property type="component" value="Unassembled WGS sequence"/>
</dbReference>
<dbReference type="InterPro" id="IPR043519">
    <property type="entry name" value="NT_sf"/>
</dbReference>
<dbReference type="GO" id="GO:0016779">
    <property type="term" value="F:nucleotidyltransferase activity"/>
    <property type="evidence" value="ECO:0007669"/>
    <property type="project" value="InterPro"/>
</dbReference>
<comment type="caution">
    <text evidence="2">The sequence shown here is derived from an EMBL/GenBank/DDBJ whole genome shotgun (WGS) entry which is preliminary data.</text>
</comment>
<proteinExistence type="predicted"/>
<evidence type="ECO:0000313" key="2">
    <source>
        <dbReference type="EMBL" id="PVU74395.1"/>
    </source>
</evidence>
<protein>
    <submittedName>
        <fullName evidence="2">DNA polymerase subunit beta</fullName>
    </submittedName>
</protein>
<dbReference type="PANTHER" id="PTHR43449">
    <property type="entry name" value="NUCLEOTIDYLTRANSFERASE"/>
    <property type="match status" value="1"/>
</dbReference>
<evidence type="ECO:0000313" key="3">
    <source>
        <dbReference type="Proteomes" id="UP000245638"/>
    </source>
</evidence>
<organism evidence="2 3">
    <name type="scientific">Acidianus hospitalis</name>
    <dbReference type="NCBI Taxonomy" id="563177"/>
    <lineage>
        <taxon>Archaea</taxon>
        <taxon>Thermoproteota</taxon>
        <taxon>Thermoprotei</taxon>
        <taxon>Sulfolobales</taxon>
        <taxon>Sulfolobaceae</taxon>
        <taxon>Acidianus</taxon>
    </lineage>
</organism>
<dbReference type="SUPFAM" id="SSF81301">
    <property type="entry name" value="Nucleotidyltransferase"/>
    <property type="match status" value="1"/>
</dbReference>
<accession>A0A2T9X2X3</accession>